<dbReference type="OrthoDB" id="10264062at2759"/>
<organism evidence="1 2">
    <name type="scientific">Oesophagostomum dentatum</name>
    <name type="common">Nodular worm</name>
    <dbReference type="NCBI Taxonomy" id="61180"/>
    <lineage>
        <taxon>Eukaryota</taxon>
        <taxon>Metazoa</taxon>
        <taxon>Ecdysozoa</taxon>
        <taxon>Nematoda</taxon>
        <taxon>Chromadorea</taxon>
        <taxon>Rhabditida</taxon>
        <taxon>Rhabditina</taxon>
        <taxon>Rhabditomorpha</taxon>
        <taxon>Strongyloidea</taxon>
        <taxon>Strongylidae</taxon>
        <taxon>Oesophagostomum</taxon>
    </lineage>
</organism>
<dbReference type="Proteomes" id="UP000053660">
    <property type="component" value="Unassembled WGS sequence"/>
</dbReference>
<dbReference type="EMBL" id="KN611799">
    <property type="protein sequence ID" value="KHJ76393.1"/>
    <property type="molecule type" value="Genomic_DNA"/>
</dbReference>
<proteinExistence type="predicted"/>
<reference evidence="1 2" key="1">
    <citation type="submission" date="2014-03" db="EMBL/GenBank/DDBJ databases">
        <title>Draft genome of the hookworm Oesophagostomum dentatum.</title>
        <authorList>
            <person name="Mitreva M."/>
        </authorList>
    </citation>
    <scope>NUCLEOTIDE SEQUENCE [LARGE SCALE GENOMIC DNA]</scope>
    <source>
        <strain evidence="1 2">OD-Hann</strain>
    </source>
</reference>
<feature type="non-terminal residue" evidence="1">
    <location>
        <position position="111"/>
    </location>
</feature>
<accession>A0A0B1RTI3</accession>
<evidence type="ECO:0000313" key="1">
    <source>
        <dbReference type="EMBL" id="KHJ76393.1"/>
    </source>
</evidence>
<dbReference type="AlphaFoldDB" id="A0A0B1RTI3"/>
<sequence>MSGEEDAQPVDEEFWRRCRVLRTPELEEEFLLRVYWKGIEGASPKELRQQVRGSDGMSAARAWPYLLRLFRWEEDPEPKMTEFTQKYREDVDSWRVLEERVRRQDEEDFIA</sequence>
<evidence type="ECO:0000313" key="2">
    <source>
        <dbReference type="Proteomes" id="UP000053660"/>
    </source>
</evidence>
<gene>
    <name evidence="1" type="ORF">OESDEN_23987</name>
</gene>
<protein>
    <submittedName>
        <fullName evidence="1">Uncharacterized protein</fullName>
    </submittedName>
</protein>
<keyword evidence="2" id="KW-1185">Reference proteome</keyword>
<name>A0A0B1RTI3_OESDE</name>